<keyword evidence="3" id="KW-1185">Reference proteome</keyword>
<protein>
    <submittedName>
        <fullName evidence="2">Uncharacterized protein</fullName>
    </submittedName>
</protein>
<sequence>MPLCSRFTQLQIWLVPELVLLKAPYKKRQSTRKRTQGPFSWGPDVGGEAAQTKLRLPNVKISETNDNKGQAALHMGVNGRKLLNWAGGVCIADKKFGSGGSVALKEAFAMMFGDKAIRSPEAHIFIQDCNDAVNDAHDKDPYQLTLMLPTADSTATSASAEARGRDMTLYFEAAGGAKSIQKSNGLATSEKEMETRETVNSVGSKKMTKSLRKESSRQDSQSQENVSPLLVLPQAIKCKLWHLKK</sequence>
<gene>
    <name evidence="2" type="ORF">Tco_1028613</name>
</gene>
<reference evidence="2" key="1">
    <citation type="journal article" date="2022" name="Int. J. Mol. Sci.">
        <title>Draft Genome of Tanacetum Coccineum: Genomic Comparison of Closely Related Tanacetum-Family Plants.</title>
        <authorList>
            <person name="Yamashiro T."/>
            <person name="Shiraishi A."/>
            <person name="Nakayama K."/>
            <person name="Satake H."/>
        </authorList>
    </citation>
    <scope>NUCLEOTIDE SEQUENCE</scope>
</reference>
<dbReference type="Proteomes" id="UP001151760">
    <property type="component" value="Unassembled WGS sequence"/>
</dbReference>
<comment type="caution">
    <text evidence="2">The sequence shown here is derived from an EMBL/GenBank/DDBJ whole genome shotgun (WGS) entry which is preliminary data.</text>
</comment>
<name>A0ABQ5G2W3_9ASTR</name>
<evidence type="ECO:0000256" key="1">
    <source>
        <dbReference type="SAM" id="MobiDB-lite"/>
    </source>
</evidence>
<dbReference type="EMBL" id="BQNB010017978">
    <property type="protein sequence ID" value="GJT69327.1"/>
    <property type="molecule type" value="Genomic_DNA"/>
</dbReference>
<evidence type="ECO:0000313" key="3">
    <source>
        <dbReference type="Proteomes" id="UP001151760"/>
    </source>
</evidence>
<evidence type="ECO:0000313" key="2">
    <source>
        <dbReference type="EMBL" id="GJT69327.1"/>
    </source>
</evidence>
<proteinExistence type="predicted"/>
<feature type="region of interest" description="Disordered" evidence="1">
    <location>
        <begin position="181"/>
        <end position="225"/>
    </location>
</feature>
<organism evidence="2 3">
    <name type="scientific">Tanacetum coccineum</name>
    <dbReference type="NCBI Taxonomy" id="301880"/>
    <lineage>
        <taxon>Eukaryota</taxon>
        <taxon>Viridiplantae</taxon>
        <taxon>Streptophyta</taxon>
        <taxon>Embryophyta</taxon>
        <taxon>Tracheophyta</taxon>
        <taxon>Spermatophyta</taxon>
        <taxon>Magnoliopsida</taxon>
        <taxon>eudicotyledons</taxon>
        <taxon>Gunneridae</taxon>
        <taxon>Pentapetalae</taxon>
        <taxon>asterids</taxon>
        <taxon>campanulids</taxon>
        <taxon>Asterales</taxon>
        <taxon>Asteraceae</taxon>
        <taxon>Asteroideae</taxon>
        <taxon>Anthemideae</taxon>
        <taxon>Anthemidinae</taxon>
        <taxon>Tanacetum</taxon>
    </lineage>
</organism>
<accession>A0ABQ5G2W3</accession>
<reference evidence="2" key="2">
    <citation type="submission" date="2022-01" db="EMBL/GenBank/DDBJ databases">
        <authorList>
            <person name="Yamashiro T."/>
            <person name="Shiraishi A."/>
            <person name="Satake H."/>
            <person name="Nakayama K."/>
        </authorList>
    </citation>
    <scope>NUCLEOTIDE SEQUENCE</scope>
</reference>